<dbReference type="EMBL" id="KN837106">
    <property type="protein sequence ID" value="KIJ46633.1"/>
    <property type="molecule type" value="Genomic_DNA"/>
</dbReference>
<evidence type="ECO:0000313" key="1">
    <source>
        <dbReference type="EMBL" id="KIJ46633.1"/>
    </source>
</evidence>
<organism evidence="1 2">
    <name type="scientific">Sphaerobolus stellatus (strain SS14)</name>
    <dbReference type="NCBI Taxonomy" id="990650"/>
    <lineage>
        <taxon>Eukaryota</taxon>
        <taxon>Fungi</taxon>
        <taxon>Dikarya</taxon>
        <taxon>Basidiomycota</taxon>
        <taxon>Agaricomycotina</taxon>
        <taxon>Agaricomycetes</taxon>
        <taxon>Phallomycetidae</taxon>
        <taxon>Geastrales</taxon>
        <taxon>Sphaerobolaceae</taxon>
        <taxon>Sphaerobolus</taxon>
    </lineage>
</organism>
<protein>
    <submittedName>
        <fullName evidence="1">Uncharacterized protein</fullName>
    </submittedName>
</protein>
<keyword evidence="2" id="KW-1185">Reference proteome</keyword>
<accession>A0A0C9W4T1</accession>
<dbReference type="HOGENOM" id="CLU_1086529_0_0_1"/>
<gene>
    <name evidence="1" type="ORF">M422DRAFT_46076</name>
</gene>
<sequence length="292" mass="32962">MDDVFPGLDIASYRLLSSEGPGFKDNFQDTISLVTLHIYACILRNDQILGCDKKMIADLNRQIAILRDIIRHRELNSEPSTHHPELSVAEDIRRIFHFATSLHTIPPVIIAIHTLCGKLLIPERHGPTLNGTDAKVFKFLTCSIQRYQLLEATIRILRELASPQRERRFDALDCLATSYQVAIFCICSEMDPLLEEVFSGPQSISDLVEGLDFLLKAIETGETAIPWLKVLQTIHALHDIFLLLCRMRALVVPAEITVHILRCVIRIFGWAIFSLAEFELILTALDSVSHGL</sequence>
<reference evidence="1 2" key="1">
    <citation type="submission" date="2014-06" db="EMBL/GenBank/DDBJ databases">
        <title>Evolutionary Origins and Diversification of the Mycorrhizal Mutualists.</title>
        <authorList>
            <consortium name="DOE Joint Genome Institute"/>
            <consortium name="Mycorrhizal Genomics Consortium"/>
            <person name="Kohler A."/>
            <person name="Kuo A."/>
            <person name="Nagy L.G."/>
            <person name="Floudas D."/>
            <person name="Copeland A."/>
            <person name="Barry K.W."/>
            <person name="Cichocki N."/>
            <person name="Veneault-Fourrey C."/>
            <person name="LaButti K."/>
            <person name="Lindquist E.A."/>
            <person name="Lipzen A."/>
            <person name="Lundell T."/>
            <person name="Morin E."/>
            <person name="Murat C."/>
            <person name="Riley R."/>
            <person name="Ohm R."/>
            <person name="Sun H."/>
            <person name="Tunlid A."/>
            <person name="Henrissat B."/>
            <person name="Grigoriev I.V."/>
            <person name="Hibbett D.S."/>
            <person name="Martin F."/>
        </authorList>
    </citation>
    <scope>NUCLEOTIDE SEQUENCE [LARGE SCALE GENOMIC DNA]</scope>
    <source>
        <strain evidence="1 2">SS14</strain>
    </source>
</reference>
<dbReference type="Proteomes" id="UP000054279">
    <property type="component" value="Unassembled WGS sequence"/>
</dbReference>
<evidence type="ECO:0000313" key="2">
    <source>
        <dbReference type="Proteomes" id="UP000054279"/>
    </source>
</evidence>
<name>A0A0C9W4T1_SPHS4</name>
<proteinExistence type="predicted"/>
<dbReference type="AlphaFoldDB" id="A0A0C9W4T1"/>